<dbReference type="InterPro" id="IPR029016">
    <property type="entry name" value="GAF-like_dom_sf"/>
</dbReference>
<dbReference type="NCBIfam" id="TIGR00229">
    <property type="entry name" value="sensory_box"/>
    <property type="match status" value="1"/>
</dbReference>
<comment type="caution">
    <text evidence="1">The sequence shown here is derived from an EMBL/GenBank/DDBJ whole genome shotgun (WGS) entry which is preliminary data.</text>
</comment>
<protein>
    <submittedName>
        <fullName evidence="1">Uncharacterized protein</fullName>
    </submittedName>
</protein>
<dbReference type="SUPFAM" id="SSF55781">
    <property type="entry name" value="GAF domain-like"/>
    <property type="match status" value="1"/>
</dbReference>
<evidence type="ECO:0000313" key="1">
    <source>
        <dbReference type="EMBL" id="MPM40075.1"/>
    </source>
</evidence>
<dbReference type="Gene3D" id="3.30.450.40">
    <property type="match status" value="1"/>
</dbReference>
<dbReference type="Gene3D" id="3.30.450.20">
    <property type="entry name" value="PAS domain"/>
    <property type="match status" value="1"/>
</dbReference>
<dbReference type="AlphaFoldDB" id="A0A644ZGQ8"/>
<dbReference type="InterPro" id="IPR000014">
    <property type="entry name" value="PAS"/>
</dbReference>
<dbReference type="InterPro" id="IPR035965">
    <property type="entry name" value="PAS-like_dom_sf"/>
</dbReference>
<gene>
    <name evidence="1" type="ORF">SDC9_86713</name>
</gene>
<proteinExistence type="predicted"/>
<sequence length="223" mass="25668">MIAQASENDYYEILLDNIPVGILIAQLLYDDQGEPINYLLLDINSVYVKFAGFTRAEILGKKATDLLPDIEPEWFSKYAEIIKTGKADRFEMFSKSHGYWFDVIAIPFGFEDKFAILYTDITKRKKIEEELRKSEERQAFLLKLSDMLRPLSDPAQIHAAVTNAAMDYFKTDRCYYCEIEADKATIRREAHRSNLPSVANVYSVLPIQKTYSESGQPFVIHDV</sequence>
<reference evidence="1" key="1">
    <citation type="submission" date="2019-08" db="EMBL/GenBank/DDBJ databases">
        <authorList>
            <person name="Kucharzyk K."/>
            <person name="Murdoch R.W."/>
            <person name="Higgins S."/>
            <person name="Loffler F."/>
        </authorList>
    </citation>
    <scope>NUCLEOTIDE SEQUENCE</scope>
</reference>
<organism evidence="1">
    <name type="scientific">bioreactor metagenome</name>
    <dbReference type="NCBI Taxonomy" id="1076179"/>
    <lineage>
        <taxon>unclassified sequences</taxon>
        <taxon>metagenomes</taxon>
        <taxon>ecological metagenomes</taxon>
    </lineage>
</organism>
<dbReference type="SUPFAM" id="SSF55785">
    <property type="entry name" value="PYP-like sensor domain (PAS domain)"/>
    <property type="match status" value="1"/>
</dbReference>
<dbReference type="EMBL" id="VSSQ01008868">
    <property type="protein sequence ID" value="MPM40075.1"/>
    <property type="molecule type" value="Genomic_DNA"/>
</dbReference>
<name>A0A644ZGQ8_9ZZZZ</name>
<accession>A0A644ZGQ8</accession>